<keyword evidence="1" id="KW-1133">Transmembrane helix</keyword>
<dbReference type="RefSeq" id="WP_152595463.1">
    <property type="nucleotide sequence ID" value="NZ_JABAGI010000005.1"/>
</dbReference>
<feature type="transmembrane region" description="Helical" evidence="1">
    <location>
        <begin position="103"/>
        <end position="124"/>
    </location>
</feature>
<comment type="caution">
    <text evidence="3">The sequence shown here is derived from an EMBL/GenBank/DDBJ whole genome shotgun (WGS) entry which is preliminary data.</text>
</comment>
<evidence type="ECO:0000313" key="4">
    <source>
        <dbReference type="Proteomes" id="UP000233727"/>
    </source>
</evidence>
<gene>
    <name evidence="3" type="ORF">CQR47_0950</name>
    <name evidence="2" type="ORF">HF844_05150</name>
</gene>
<feature type="transmembrane region" description="Helical" evidence="1">
    <location>
        <begin position="6"/>
        <end position="27"/>
    </location>
</feature>
<feature type="transmembrane region" description="Helical" evidence="1">
    <location>
        <begin position="73"/>
        <end position="91"/>
    </location>
</feature>
<reference evidence="2 5" key="2">
    <citation type="submission" date="2020-04" db="EMBL/GenBank/DDBJ databases">
        <authorList>
            <person name="Hitch T.C.A."/>
            <person name="Wylensek D."/>
            <person name="Clavel T."/>
        </authorList>
    </citation>
    <scope>NUCLEOTIDE SEQUENCE [LARGE SCALE GENOMIC DNA]</scope>
    <source>
        <strain evidence="2 5">BSM-130-P53-3C</strain>
    </source>
</reference>
<dbReference type="Proteomes" id="UP000233727">
    <property type="component" value="Unassembled WGS sequence"/>
</dbReference>
<dbReference type="Proteomes" id="UP000588369">
    <property type="component" value="Unassembled WGS sequence"/>
</dbReference>
<feature type="transmembrane region" description="Helical" evidence="1">
    <location>
        <begin position="34"/>
        <end position="53"/>
    </location>
</feature>
<name>A0A2N3QL57_9BIFI</name>
<evidence type="ECO:0000256" key="1">
    <source>
        <dbReference type="SAM" id="Phobius"/>
    </source>
</evidence>
<protein>
    <submittedName>
        <fullName evidence="3">Uncharacterized protein</fullName>
    </submittedName>
</protein>
<accession>A0A2N3QL57</accession>
<evidence type="ECO:0000313" key="3">
    <source>
        <dbReference type="EMBL" id="PKU92354.1"/>
    </source>
</evidence>
<dbReference type="EMBL" id="PCGY01000012">
    <property type="protein sequence ID" value="PKU92354.1"/>
    <property type="molecule type" value="Genomic_DNA"/>
</dbReference>
<keyword evidence="1" id="KW-0472">Membrane</keyword>
<keyword evidence="1" id="KW-0812">Transmembrane</keyword>
<evidence type="ECO:0000313" key="2">
    <source>
        <dbReference type="EMBL" id="NME62186.1"/>
    </source>
</evidence>
<sequence length="129" mass="14704">MAWSLPAMVALILDIGFLVYAVAVSVIHYRLHDGARWIFFCVLLCLLSAWTTYGTVASLLPQRPGVSLPLFRSFGDLWVLYFFVGGSFRRFRNRGCFPDVTRALMISAYAISAICLLVFLPGWWMTTRW</sequence>
<evidence type="ECO:0000313" key="5">
    <source>
        <dbReference type="Proteomes" id="UP000588369"/>
    </source>
</evidence>
<proteinExistence type="predicted"/>
<reference evidence="3 4" key="1">
    <citation type="submission" date="2017-10" db="EMBL/GenBank/DDBJ databases">
        <title>Bifidobacterium genomics.</title>
        <authorList>
            <person name="Lugli G.A."/>
            <person name="Milani C."/>
            <person name="Mancabelli L."/>
        </authorList>
    </citation>
    <scope>NUCLEOTIDE SEQUENCE [LARGE SCALE GENOMIC DNA]</scope>
    <source>
        <strain evidence="3 4">1542B</strain>
    </source>
</reference>
<dbReference type="EMBL" id="JABAGI010000005">
    <property type="protein sequence ID" value="NME62186.1"/>
    <property type="molecule type" value="Genomic_DNA"/>
</dbReference>
<dbReference type="AlphaFoldDB" id="A0A2N3QL57"/>
<organism evidence="3 4">
    <name type="scientific">Bifidobacterium thermophilum</name>
    <dbReference type="NCBI Taxonomy" id="33905"/>
    <lineage>
        <taxon>Bacteria</taxon>
        <taxon>Bacillati</taxon>
        <taxon>Actinomycetota</taxon>
        <taxon>Actinomycetes</taxon>
        <taxon>Bifidobacteriales</taxon>
        <taxon>Bifidobacteriaceae</taxon>
        <taxon>Bifidobacterium</taxon>
    </lineage>
</organism>